<keyword evidence="6 7" id="KW-0520">NAD</keyword>
<comment type="similarity">
    <text evidence="2 7">In the C-terminal section; belongs to the NAD synthetase family.</text>
</comment>
<keyword evidence="4 7" id="KW-0547">Nucleotide-binding</keyword>
<dbReference type="CDD" id="cd00553">
    <property type="entry name" value="NAD_synthase"/>
    <property type="match status" value="1"/>
</dbReference>
<dbReference type="GO" id="GO:0004359">
    <property type="term" value="F:glutaminase activity"/>
    <property type="evidence" value="ECO:0007669"/>
    <property type="project" value="InterPro"/>
</dbReference>
<evidence type="ECO:0000256" key="1">
    <source>
        <dbReference type="ARBA" id="ARBA00005188"/>
    </source>
</evidence>
<evidence type="ECO:0000313" key="10">
    <source>
        <dbReference type="EMBL" id="BDU72151.1"/>
    </source>
</evidence>
<evidence type="ECO:0000256" key="4">
    <source>
        <dbReference type="ARBA" id="ARBA00022741"/>
    </source>
</evidence>
<reference evidence="11" key="1">
    <citation type="journal article" date="2023" name="Int. J. Syst. Evol. Microbiol.">
        <title>Mesoterricola silvestris gen. nov., sp. nov., Mesoterricola sediminis sp. nov., Geothrix oryzae sp. nov., Geothrix edaphica sp. nov., Geothrix rubra sp. nov., and Geothrix limicola sp. nov., six novel members of Acidobacteriota isolated from soils.</title>
        <authorList>
            <person name="Itoh H."/>
            <person name="Sugisawa Y."/>
            <person name="Mise K."/>
            <person name="Xu Z."/>
            <person name="Kuniyasu M."/>
            <person name="Ushijima N."/>
            <person name="Kawano K."/>
            <person name="Kobayashi E."/>
            <person name="Shiratori Y."/>
            <person name="Masuda Y."/>
            <person name="Senoo K."/>
        </authorList>
    </citation>
    <scope>NUCLEOTIDE SEQUENCE [LARGE SCALE GENOMIC DNA]</scope>
    <source>
        <strain evidence="11">W79</strain>
    </source>
</reference>
<dbReference type="GO" id="GO:0003952">
    <property type="term" value="F:NAD+ synthase (glutamine-hydrolyzing) activity"/>
    <property type="evidence" value="ECO:0007669"/>
    <property type="project" value="UniProtKB-UniRule"/>
</dbReference>
<dbReference type="Proteomes" id="UP001238179">
    <property type="component" value="Chromosome"/>
</dbReference>
<dbReference type="Pfam" id="PF00795">
    <property type="entry name" value="CN_hydrolase"/>
    <property type="match status" value="1"/>
</dbReference>
<dbReference type="CDD" id="cd07570">
    <property type="entry name" value="GAT_Gln-NAD-synth"/>
    <property type="match status" value="1"/>
</dbReference>
<dbReference type="InterPro" id="IPR003010">
    <property type="entry name" value="C-N_Hydrolase"/>
</dbReference>
<dbReference type="EC" id="6.3.5.1" evidence="7"/>
<dbReference type="KEGG" id="msil:METEAL_13250"/>
<dbReference type="InterPro" id="IPR003694">
    <property type="entry name" value="NAD_synthase"/>
</dbReference>
<dbReference type="GO" id="GO:0005524">
    <property type="term" value="F:ATP binding"/>
    <property type="evidence" value="ECO:0007669"/>
    <property type="project" value="UniProtKB-UniRule"/>
</dbReference>
<dbReference type="Gene3D" id="3.60.110.10">
    <property type="entry name" value="Carbon-nitrogen hydrolase"/>
    <property type="match status" value="1"/>
</dbReference>
<sequence>MRIALLQLNSRLGDPEANGLALENAYREALALGADLVLSAEMAVGGYLAEDRLWEAGLRRAVTRESERLAGITGPVPLVFGTCSPSPTGRLWNELWWCQDGGVRTVARKRILPAYDVFDESRYFEADPGRQALVDHLGERVGLSVCEDLWANPVLAPGPILYPFDPIADLAEQGATLILNASASPGHLGSFLPPGRSAPWAAPSKLALRKRLLQGHAARHGVAIAYASRVGSESWLTFDGGSGLVLPDGTWQRDEFFREGVVMTDTSAAGSPWPAEPGEAQWLRRALGTGLRENMDKQGLEAAVVGLSGGIDSSVVAAMAAESLGPERVLGIALPTAYTSQESLDLAREQARVLGIPFLQLDAGLPFAGAARALEAAFPDRKFGLTDENFQSRCRGMLLMGATSEPAVHRLLGTTRVAVLNTGNKSEAATGYFTLYGDGIGAFGILGDCLKARVFALARELGDAIPAGVLNRRPTAELRPDQTDEASLMPYAQLDAILGILLEARREEDRVPEDLACALEGPALDQARAALPRVFALLRNSEFKRRQLPFSLKVSPWAFGRGRRIPLTAK</sequence>
<evidence type="ECO:0000256" key="5">
    <source>
        <dbReference type="ARBA" id="ARBA00022840"/>
    </source>
</evidence>
<protein>
    <recommendedName>
        <fullName evidence="7">Glutamine-dependent NAD(+) synthetase</fullName>
        <ecNumber evidence="7">6.3.5.1</ecNumber>
    </recommendedName>
    <alternativeName>
        <fullName evidence="7">NAD(+) synthase [glutamine-hydrolyzing]</fullName>
    </alternativeName>
</protein>
<dbReference type="InterPro" id="IPR036526">
    <property type="entry name" value="C-N_Hydrolase_sf"/>
</dbReference>
<dbReference type="InterPro" id="IPR014445">
    <property type="entry name" value="Gln-dep_NAD_synthase"/>
</dbReference>
<dbReference type="PIRSF" id="PIRSF006630">
    <property type="entry name" value="NADS_GAT"/>
    <property type="match status" value="1"/>
</dbReference>
<evidence type="ECO:0000256" key="7">
    <source>
        <dbReference type="PIRNR" id="PIRNR006630"/>
    </source>
</evidence>
<dbReference type="PANTHER" id="PTHR23090:SF9">
    <property type="entry name" value="GLUTAMINE-DEPENDENT NAD(+) SYNTHETASE"/>
    <property type="match status" value="1"/>
</dbReference>
<dbReference type="GO" id="GO:0009435">
    <property type="term" value="P:NAD+ biosynthetic process"/>
    <property type="evidence" value="ECO:0007669"/>
    <property type="project" value="UniProtKB-UniRule"/>
</dbReference>
<dbReference type="RefSeq" id="WP_316415057.1">
    <property type="nucleotide sequence ID" value="NZ_AP027080.1"/>
</dbReference>
<comment type="pathway">
    <text evidence="1 7">Cofactor biosynthesis; NAD(+) biosynthesis; NAD(+) from deamido-NAD(+) (L-Gln route): step 1/1.</text>
</comment>
<dbReference type="GO" id="GO:0005737">
    <property type="term" value="C:cytoplasm"/>
    <property type="evidence" value="ECO:0007669"/>
    <property type="project" value="InterPro"/>
</dbReference>
<dbReference type="Pfam" id="PF02540">
    <property type="entry name" value="NAD_synthase"/>
    <property type="match status" value="1"/>
</dbReference>
<organism evidence="10 11">
    <name type="scientific">Mesoterricola silvestris</name>
    <dbReference type="NCBI Taxonomy" id="2927979"/>
    <lineage>
        <taxon>Bacteria</taxon>
        <taxon>Pseudomonadati</taxon>
        <taxon>Acidobacteriota</taxon>
        <taxon>Holophagae</taxon>
        <taxon>Holophagales</taxon>
        <taxon>Holophagaceae</taxon>
        <taxon>Mesoterricola</taxon>
    </lineage>
</organism>
<evidence type="ECO:0000256" key="2">
    <source>
        <dbReference type="ARBA" id="ARBA00007145"/>
    </source>
</evidence>
<feature type="domain" description="CN hydrolase" evidence="9">
    <location>
        <begin position="1"/>
        <end position="268"/>
    </location>
</feature>
<evidence type="ECO:0000259" key="9">
    <source>
        <dbReference type="PROSITE" id="PS50263"/>
    </source>
</evidence>
<dbReference type="PANTHER" id="PTHR23090">
    <property type="entry name" value="NH 3 /GLUTAMINE-DEPENDENT NAD + SYNTHETASE"/>
    <property type="match status" value="1"/>
</dbReference>
<name>A0AA48GUQ6_9BACT</name>
<keyword evidence="5 7" id="KW-0067">ATP-binding</keyword>
<evidence type="ECO:0000256" key="3">
    <source>
        <dbReference type="ARBA" id="ARBA00022598"/>
    </source>
</evidence>
<comment type="catalytic activity">
    <reaction evidence="7">
        <text>deamido-NAD(+) + L-glutamine + ATP + H2O = L-glutamate + AMP + diphosphate + NAD(+) + H(+)</text>
        <dbReference type="Rhea" id="RHEA:24384"/>
        <dbReference type="ChEBI" id="CHEBI:15377"/>
        <dbReference type="ChEBI" id="CHEBI:15378"/>
        <dbReference type="ChEBI" id="CHEBI:29985"/>
        <dbReference type="ChEBI" id="CHEBI:30616"/>
        <dbReference type="ChEBI" id="CHEBI:33019"/>
        <dbReference type="ChEBI" id="CHEBI:57540"/>
        <dbReference type="ChEBI" id="CHEBI:58359"/>
        <dbReference type="ChEBI" id="CHEBI:58437"/>
        <dbReference type="ChEBI" id="CHEBI:456215"/>
        <dbReference type="EC" id="6.3.5.1"/>
    </reaction>
</comment>
<dbReference type="PROSITE" id="PS50263">
    <property type="entry name" value="CN_HYDROLASE"/>
    <property type="match status" value="1"/>
</dbReference>
<evidence type="ECO:0000256" key="6">
    <source>
        <dbReference type="ARBA" id="ARBA00023027"/>
    </source>
</evidence>
<dbReference type="NCBIfam" id="TIGR00552">
    <property type="entry name" value="nadE"/>
    <property type="match status" value="1"/>
</dbReference>
<dbReference type="SUPFAM" id="SSF52402">
    <property type="entry name" value="Adenine nucleotide alpha hydrolases-like"/>
    <property type="match status" value="1"/>
</dbReference>
<accession>A0AA48GUQ6</accession>
<keyword evidence="11" id="KW-1185">Reference proteome</keyword>
<dbReference type="EMBL" id="AP027080">
    <property type="protein sequence ID" value="BDU72151.1"/>
    <property type="molecule type" value="Genomic_DNA"/>
</dbReference>
<dbReference type="Gene3D" id="3.40.50.620">
    <property type="entry name" value="HUPs"/>
    <property type="match status" value="1"/>
</dbReference>
<keyword evidence="3 7" id="KW-0436">Ligase</keyword>
<evidence type="ECO:0000313" key="11">
    <source>
        <dbReference type="Proteomes" id="UP001238179"/>
    </source>
</evidence>
<gene>
    <name evidence="10" type="ORF">METEAL_13250</name>
</gene>
<dbReference type="AlphaFoldDB" id="A0AA48GUQ6"/>
<dbReference type="SUPFAM" id="SSF56317">
    <property type="entry name" value="Carbon-nitrogen hydrolase"/>
    <property type="match status" value="1"/>
</dbReference>
<comment type="similarity">
    <text evidence="8">Belongs to the NAD synthetase family.</text>
</comment>
<evidence type="ECO:0000256" key="8">
    <source>
        <dbReference type="RuleBase" id="RU003811"/>
    </source>
</evidence>
<dbReference type="InterPro" id="IPR014729">
    <property type="entry name" value="Rossmann-like_a/b/a_fold"/>
</dbReference>
<proteinExistence type="inferred from homology"/>
<dbReference type="InterPro" id="IPR022310">
    <property type="entry name" value="NAD/GMP_synthase"/>
</dbReference>